<comment type="caution">
    <text evidence="1">The sequence shown here is derived from an EMBL/GenBank/DDBJ whole genome shotgun (WGS) entry which is preliminary data.</text>
</comment>
<accession>A0A8S1XNT3</accession>
<reference evidence="1" key="1">
    <citation type="submission" date="2021-01" db="EMBL/GenBank/DDBJ databases">
        <authorList>
            <consortium name="Genoscope - CEA"/>
            <person name="William W."/>
        </authorList>
    </citation>
    <scope>NUCLEOTIDE SEQUENCE</scope>
</reference>
<protein>
    <submittedName>
        <fullName evidence="1">Uncharacterized protein</fullName>
    </submittedName>
</protein>
<keyword evidence="2" id="KW-1185">Reference proteome</keyword>
<proteinExistence type="predicted"/>
<organism evidence="1 2">
    <name type="scientific">Paramecium octaurelia</name>
    <dbReference type="NCBI Taxonomy" id="43137"/>
    <lineage>
        <taxon>Eukaryota</taxon>
        <taxon>Sar</taxon>
        <taxon>Alveolata</taxon>
        <taxon>Ciliophora</taxon>
        <taxon>Intramacronucleata</taxon>
        <taxon>Oligohymenophorea</taxon>
        <taxon>Peniculida</taxon>
        <taxon>Parameciidae</taxon>
        <taxon>Paramecium</taxon>
    </lineage>
</organism>
<evidence type="ECO:0000313" key="2">
    <source>
        <dbReference type="Proteomes" id="UP000683925"/>
    </source>
</evidence>
<dbReference type="Proteomes" id="UP000683925">
    <property type="component" value="Unassembled WGS sequence"/>
</dbReference>
<name>A0A8S1XNT3_PAROT</name>
<gene>
    <name evidence="1" type="ORF">POCTA_138.1.T1280007</name>
</gene>
<dbReference type="EMBL" id="CAJJDP010000128">
    <property type="protein sequence ID" value="CAD8202677.1"/>
    <property type="molecule type" value="Genomic_DNA"/>
</dbReference>
<evidence type="ECO:0000313" key="1">
    <source>
        <dbReference type="EMBL" id="CAD8202677.1"/>
    </source>
</evidence>
<dbReference type="AlphaFoldDB" id="A0A8S1XNT3"/>
<sequence length="59" mass="7517">MQMDTHWFIFYNVSCKLMIDMITHMKKEYEHYKNQNTNMQLIQFKKLQQLFTEIYFQWS</sequence>